<evidence type="ECO:0000313" key="3">
    <source>
        <dbReference type="EMBL" id="UYQ92976.1"/>
    </source>
</evidence>
<keyword evidence="4" id="KW-1185">Reference proteome</keyword>
<gene>
    <name evidence="3" type="ORF">MKQ68_23125</name>
</gene>
<feature type="domain" description="Phosphoribosyltransferase" evidence="2">
    <location>
        <begin position="143"/>
        <end position="222"/>
    </location>
</feature>
<dbReference type="Gene3D" id="3.40.50.2020">
    <property type="match status" value="1"/>
</dbReference>
<evidence type="ECO:0000256" key="1">
    <source>
        <dbReference type="ARBA" id="ARBA00008007"/>
    </source>
</evidence>
<dbReference type="InterPro" id="IPR029057">
    <property type="entry name" value="PRTase-like"/>
</dbReference>
<dbReference type="GO" id="GO:0016757">
    <property type="term" value="F:glycosyltransferase activity"/>
    <property type="evidence" value="ECO:0007669"/>
    <property type="project" value="UniProtKB-KW"/>
</dbReference>
<comment type="similarity">
    <text evidence="1">Belongs to the ComF/GntX family.</text>
</comment>
<dbReference type="EMBL" id="CP107006">
    <property type="protein sequence ID" value="UYQ92976.1"/>
    <property type="molecule type" value="Genomic_DNA"/>
</dbReference>
<keyword evidence="3" id="KW-0328">Glycosyltransferase</keyword>
<dbReference type="CDD" id="cd06223">
    <property type="entry name" value="PRTases_typeI"/>
    <property type="match status" value="1"/>
</dbReference>
<organism evidence="3 4">
    <name type="scientific">Chitinophaga horti</name>
    <dbReference type="NCBI Taxonomy" id="2920382"/>
    <lineage>
        <taxon>Bacteria</taxon>
        <taxon>Pseudomonadati</taxon>
        <taxon>Bacteroidota</taxon>
        <taxon>Chitinophagia</taxon>
        <taxon>Chitinophagales</taxon>
        <taxon>Chitinophagaceae</taxon>
        <taxon>Chitinophaga</taxon>
    </lineage>
</organism>
<accession>A0ABY6J003</accession>
<dbReference type="SUPFAM" id="SSF53271">
    <property type="entry name" value="PRTase-like"/>
    <property type="match status" value="1"/>
</dbReference>
<dbReference type="InterPro" id="IPR000836">
    <property type="entry name" value="PRTase_dom"/>
</dbReference>
<protein>
    <submittedName>
        <fullName evidence="3">Phosphoribosyltransferase family protein</fullName>
    </submittedName>
</protein>
<proteinExistence type="inferred from homology"/>
<evidence type="ECO:0000259" key="2">
    <source>
        <dbReference type="Pfam" id="PF00156"/>
    </source>
</evidence>
<dbReference type="PANTHER" id="PTHR47505">
    <property type="entry name" value="DNA UTILIZATION PROTEIN YHGH"/>
    <property type="match status" value="1"/>
</dbReference>
<evidence type="ECO:0000313" key="4">
    <source>
        <dbReference type="Proteomes" id="UP001162741"/>
    </source>
</evidence>
<name>A0ABY6J003_9BACT</name>
<sequence>MFSPLLHLFYPHSCEGCGRDLSRHEEVLCLRCYQRMPATRFHMVANNPIEKLFWGRSPVAHGSAAYFFGKRSNLQQLIHSFKYLGRRDIALYLGRQMGNMLLECPWFNDVSGVVPVPLFKSRERKRGYNQAGVLGEGIKDVTGCPLLHDVLKRKNYTQTQTHKGRGDRWQNVGDVFAGQHLAQLENKHVLLVDDVLTTGATLEACARQLQQGHNVTVSIFCLAYTMI</sequence>
<dbReference type="Proteomes" id="UP001162741">
    <property type="component" value="Chromosome"/>
</dbReference>
<dbReference type="RefSeq" id="WP_244836635.1">
    <property type="nucleotide sequence ID" value="NZ_CP107006.1"/>
</dbReference>
<dbReference type="InterPro" id="IPR051910">
    <property type="entry name" value="ComF/GntX_DNA_util-trans"/>
</dbReference>
<reference evidence="3" key="1">
    <citation type="submission" date="2022-10" db="EMBL/GenBank/DDBJ databases">
        <title>Chitinophaga sp. nov., isolated from soil.</title>
        <authorList>
            <person name="Jeon C.O."/>
        </authorList>
    </citation>
    <scope>NUCLEOTIDE SEQUENCE</scope>
    <source>
        <strain evidence="3">R8</strain>
    </source>
</reference>
<keyword evidence="3" id="KW-0808">Transferase</keyword>
<dbReference type="PANTHER" id="PTHR47505:SF1">
    <property type="entry name" value="DNA UTILIZATION PROTEIN YHGH"/>
    <property type="match status" value="1"/>
</dbReference>
<dbReference type="Pfam" id="PF00156">
    <property type="entry name" value="Pribosyltran"/>
    <property type="match status" value="1"/>
</dbReference>